<proteinExistence type="predicted"/>
<name>A0A0E9U1L9_ANGAN</name>
<dbReference type="AlphaFoldDB" id="A0A0E9U1L9"/>
<reference evidence="1" key="2">
    <citation type="journal article" date="2015" name="Fish Shellfish Immunol.">
        <title>Early steps in the European eel (Anguilla anguilla)-Vibrio vulnificus interaction in the gills: Role of the RtxA13 toxin.</title>
        <authorList>
            <person name="Callol A."/>
            <person name="Pajuelo D."/>
            <person name="Ebbesson L."/>
            <person name="Teles M."/>
            <person name="MacKenzie S."/>
            <person name="Amaro C."/>
        </authorList>
    </citation>
    <scope>NUCLEOTIDE SEQUENCE</scope>
</reference>
<evidence type="ECO:0000313" key="1">
    <source>
        <dbReference type="EMBL" id="JAH59711.1"/>
    </source>
</evidence>
<accession>A0A0E9U1L9</accession>
<organism evidence="1">
    <name type="scientific">Anguilla anguilla</name>
    <name type="common">European freshwater eel</name>
    <name type="synonym">Muraena anguilla</name>
    <dbReference type="NCBI Taxonomy" id="7936"/>
    <lineage>
        <taxon>Eukaryota</taxon>
        <taxon>Metazoa</taxon>
        <taxon>Chordata</taxon>
        <taxon>Craniata</taxon>
        <taxon>Vertebrata</taxon>
        <taxon>Euteleostomi</taxon>
        <taxon>Actinopterygii</taxon>
        <taxon>Neopterygii</taxon>
        <taxon>Teleostei</taxon>
        <taxon>Anguilliformes</taxon>
        <taxon>Anguillidae</taxon>
        <taxon>Anguilla</taxon>
    </lineage>
</organism>
<sequence>MLNAEIFYVSLVSIQTLLLKRLAEGHGSIPITVAFILRSPD</sequence>
<reference evidence="1" key="1">
    <citation type="submission" date="2014-11" db="EMBL/GenBank/DDBJ databases">
        <authorList>
            <person name="Amaro Gonzalez C."/>
        </authorList>
    </citation>
    <scope>NUCLEOTIDE SEQUENCE</scope>
</reference>
<dbReference type="EMBL" id="GBXM01048866">
    <property type="protein sequence ID" value="JAH59711.1"/>
    <property type="molecule type" value="Transcribed_RNA"/>
</dbReference>
<protein>
    <submittedName>
        <fullName evidence="1">Uncharacterized protein</fullName>
    </submittedName>
</protein>